<evidence type="ECO:0000313" key="4">
    <source>
        <dbReference type="Proteomes" id="UP000019150"/>
    </source>
</evidence>
<feature type="signal peptide" evidence="2">
    <location>
        <begin position="1"/>
        <end position="21"/>
    </location>
</feature>
<feature type="transmembrane region" description="Helical" evidence="1">
    <location>
        <begin position="82"/>
        <end position="103"/>
    </location>
</feature>
<evidence type="ECO:0008006" key="5">
    <source>
        <dbReference type="Google" id="ProtNLM"/>
    </source>
</evidence>
<organism evidence="3 4">
    <name type="scientific">Nocardia nova SH22a</name>
    <dbReference type="NCBI Taxonomy" id="1415166"/>
    <lineage>
        <taxon>Bacteria</taxon>
        <taxon>Bacillati</taxon>
        <taxon>Actinomycetota</taxon>
        <taxon>Actinomycetes</taxon>
        <taxon>Mycobacteriales</taxon>
        <taxon>Nocardiaceae</taxon>
        <taxon>Nocardia</taxon>
    </lineage>
</organism>
<feature type="transmembrane region" description="Helical" evidence="1">
    <location>
        <begin position="33"/>
        <end position="51"/>
    </location>
</feature>
<dbReference type="HOGENOM" id="CLU_110254_3_0_11"/>
<gene>
    <name evidence="3" type="ORF">NONO_c34650</name>
</gene>
<reference evidence="3 4" key="1">
    <citation type="journal article" date="2014" name="Appl. Environ. Microbiol.">
        <title>Insights into the Microbial Degradation of Rubber and Gutta-Percha by Analysis of the Complete Genome of Nocardia nova SH22a.</title>
        <authorList>
            <person name="Luo Q."/>
            <person name="Hiessl S."/>
            <person name="Poehlein A."/>
            <person name="Daniel R."/>
            <person name="Steinbuchel A."/>
        </authorList>
    </citation>
    <scope>NUCLEOTIDE SEQUENCE [LARGE SCALE GENOMIC DNA]</scope>
    <source>
        <strain evidence="3">SH22a</strain>
    </source>
</reference>
<dbReference type="Proteomes" id="UP000019150">
    <property type="component" value="Chromosome"/>
</dbReference>
<keyword evidence="1" id="KW-0472">Membrane</keyword>
<protein>
    <recommendedName>
        <fullName evidence="5">Integral membrane protein</fullName>
    </recommendedName>
</protein>
<dbReference type="KEGG" id="nno:NONO_c34650"/>
<accession>W5TGA8</accession>
<evidence type="ECO:0000256" key="1">
    <source>
        <dbReference type="SAM" id="Phobius"/>
    </source>
</evidence>
<dbReference type="AlphaFoldDB" id="W5TGA8"/>
<proteinExistence type="predicted"/>
<evidence type="ECO:0000313" key="3">
    <source>
        <dbReference type="EMBL" id="AHH18252.1"/>
    </source>
</evidence>
<keyword evidence="2" id="KW-0732">Signal</keyword>
<keyword evidence="4" id="KW-1185">Reference proteome</keyword>
<keyword evidence="1" id="KW-1133">Transmembrane helix</keyword>
<name>W5TGA8_9NOCA</name>
<dbReference type="PATRIC" id="fig|1415166.3.peg.3556"/>
<evidence type="ECO:0000256" key="2">
    <source>
        <dbReference type="SAM" id="SignalP"/>
    </source>
</evidence>
<dbReference type="EMBL" id="CP006850">
    <property type="protein sequence ID" value="AHH18252.1"/>
    <property type="molecule type" value="Genomic_DNA"/>
</dbReference>
<keyword evidence="1" id="KW-0812">Transmembrane</keyword>
<feature type="chain" id="PRO_5004871700" description="Integral membrane protein" evidence="2">
    <location>
        <begin position="22"/>
        <end position="173"/>
    </location>
</feature>
<sequence>MRLRGSCVAAASATVSIAAHALAGGPVSPGSAALMLLLASSCVIGCLAAYSRTGAVRLMGLLTVGQMSGHIALSTGSHCHGALFTTPMLVAHAVAVVAGAILIRGAEMTLLRAVSRIRRAVRQLCQVLGFTSAPVFASFPEVFAPRRRLVAASGTGRRGPPVGWGLLLEPSRA</sequence>